<evidence type="ECO:0000313" key="1">
    <source>
        <dbReference type="EMBL" id="WOC12794.1"/>
    </source>
</evidence>
<organism evidence="1">
    <name type="scientific">Gordonia sp. MP11Mi</name>
    <dbReference type="NCBI Taxonomy" id="3022769"/>
    <lineage>
        <taxon>Bacteria</taxon>
        <taxon>Bacillati</taxon>
        <taxon>Actinomycetota</taxon>
        <taxon>Actinomycetes</taxon>
        <taxon>Mycobacteriales</taxon>
        <taxon>Gordoniaceae</taxon>
        <taxon>Gordonia</taxon>
    </lineage>
</organism>
<gene>
    <name evidence="1" type="ORF">MP11Mi_18860</name>
</gene>
<dbReference type="PANTHER" id="PTHR48098">
    <property type="entry name" value="ENTEROCHELIN ESTERASE-RELATED"/>
    <property type="match status" value="1"/>
</dbReference>
<dbReference type="InterPro" id="IPR000801">
    <property type="entry name" value="Esterase-like"/>
</dbReference>
<accession>A0AA97CUS3</accession>
<dbReference type="Gene3D" id="3.40.50.1820">
    <property type="entry name" value="alpha/beta hydrolase"/>
    <property type="match status" value="1"/>
</dbReference>
<sequence>MAADRSTPVETTPHITELSGSMLSGVARPRPISRRGLLAGGTGLAMLGLASCASNDPLTPHGAAHVGADDELAIETTPATIPNDPPVVTGEFVSAKMAGRRTRWAVARPRGVAGELPVVVVAHALNTNEKTIFSHGLNIQGFVQQHVDAGNPPFAVACADVGNNYFHLRTDGADGAAMIIDEFVPMLEQSPDLDLRTDKIGLFGWSMGGYGALRIGAILGPQRVAAIAVSSPAMWADPAQFPPRAFDSYADYRANSMFGQQHVFANIPLMISVGTSDQFYMYTRQWAADLHPPAAFATSPGGHTNRYWRSALPDQIAFLGRSLAV</sequence>
<dbReference type="InterPro" id="IPR050583">
    <property type="entry name" value="Mycobacterial_A85_antigen"/>
</dbReference>
<dbReference type="InterPro" id="IPR029058">
    <property type="entry name" value="AB_hydrolase_fold"/>
</dbReference>
<dbReference type="SUPFAM" id="SSF53474">
    <property type="entry name" value="alpha/beta-Hydrolases"/>
    <property type="match status" value="1"/>
</dbReference>
<name>A0AA97CUS3_9ACTN</name>
<dbReference type="GO" id="GO:0016747">
    <property type="term" value="F:acyltransferase activity, transferring groups other than amino-acyl groups"/>
    <property type="evidence" value="ECO:0007669"/>
    <property type="project" value="TreeGrafter"/>
</dbReference>
<protein>
    <submittedName>
        <fullName evidence="1">Uncharacterized protein</fullName>
    </submittedName>
</protein>
<reference evidence="1" key="1">
    <citation type="submission" date="2023-06" db="EMBL/GenBank/DDBJ databases">
        <title>Gordonia sp. nov. and Pseudochrobactrum sp. nov., two species isolated from the burying beetle Nicrophorus vespilloides.</title>
        <authorList>
            <person name="Poehlein A."/>
            <person name="Guzman J."/>
            <person name="Daniel R."/>
            <person name="Vilcinskas A."/>
        </authorList>
    </citation>
    <scope>NUCLEOTIDE SEQUENCE</scope>
    <source>
        <strain evidence="1">MP11Mi</strain>
    </source>
</reference>
<dbReference type="EMBL" id="CP128986">
    <property type="protein sequence ID" value="WOC12794.1"/>
    <property type="molecule type" value="Genomic_DNA"/>
</dbReference>
<dbReference type="Pfam" id="PF00756">
    <property type="entry name" value="Esterase"/>
    <property type="match status" value="1"/>
</dbReference>
<dbReference type="PANTHER" id="PTHR48098:SF1">
    <property type="entry name" value="DIACYLGLYCEROL ACYLTRANSFERASE_MYCOLYLTRANSFERASE AG85A"/>
    <property type="match status" value="1"/>
</dbReference>
<dbReference type="AlphaFoldDB" id="A0AA97CUS3"/>
<proteinExistence type="predicted"/>